<evidence type="ECO:0000313" key="2">
    <source>
        <dbReference type="Proteomes" id="UP001061302"/>
    </source>
</evidence>
<evidence type="ECO:0000313" key="1">
    <source>
        <dbReference type="EMBL" id="UXY14618.1"/>
    </source>
</evidence>
<dbReference type="Proteomes" id="UP001061302">
    <property type="component" value="Chromosome"/>
</dbReference>
<keyword evidence="2" id="KW-1185">Reference proteome</keyword>
<proteinExistence type="predicted"/>
<dbReference type="InterPro" id="IPR023393">
    <property type="entry name" value="START-like_dom_sf"/>
</dbReference>
<dbReference type="Gene3D" id="3.30.530.20">
    <property type="match status" value="1"/>
</dbReference>
<protein>
    <submittedName>
        <fullName evidence="1">SRPBCC family protein</fullName>
    </submittedName>
</protein>
<dbReference type="EMBL" id="CP106753">
    <property type="protein sequence ID" value="UXY14618.1"/>
    <property type="molecule type" value="Genomic_DNA"/>
</dbReference>
<organism evidence="1 2">
    <name type="scientific">Chitiniphilus purpureus</name>
    <dbReference type="NCBI Taxonomy" id="2981137"/>
    <lineage>
        <taxon>Bacteria</taxon>
        <taxon>Pseudomonadati</taxon>
        <taxon>Pseudomonadota</taxon>
        <taxon>Betaproteobacteria</taxon>
        <taxon>Neisseriales</taxon>
        <taxon>Chitinibacteraceae</taxon>
        <taxon>Chitiniphilus</taxon>
    </lineage>
</organism>
<dbReference type="SUPFAM" id="SSF55961">
    <property type="entry name" value="Bet v1-like"/>
    <property type="match status" value="1"/>
</dbReference>
<gene>
    <name evidence="1" type="ORF">N8I74_15005</name>
</gene>
<dbReference type="CDD" id="cd08863">
    <property type="entry name" value="SRPBCC_DUF1857"/>
    <property type="match status" value="1"/>
</dbReference>
<dbReference type="RefSeq" id="WP_263123920.1">
    <property type="nucleotide sequence ID" value="NZ_CP106753.1"/>
</dbReference>
<accession>A0ABY6DLP3</accession>
<sequence length="159" mass="18166">MRFEHLIQINEEGNPLAIALTADQLWQGLVHRARSPQDFMEQVESVRILHQEDGYFEREMLLGRLRVVDHVTLTPGRRVHYDTQPSDEHGGGSLTLTIEEPQPGALFLRVVYETPLTQTPGMGEQDDGYYIDYVKAAYRQNDIDTVRRIRQLAHAGLLG</sequence>
<reference evidence="1" key="1">
    <citation type="submission" date="2022-10" db="EMBL/GenBank/DDBJ databases">
        <title>Chitiniphilus purpureus sp. nov., a novel chitin-degrading bacterium isolated from crawfish pond sediment.</title>
        <authorList>
            <person name="Li K."/>
        </authorList>
    </citation>
    <scope>NUCLEOTIDE SEQUENCE</scope>
    <source>
        <strain evidence="1">CD1</strain>
    </source>
</reference>
<dbReference type="Pfam" id="PF08982">
    <property type="entry name" value="AtaL"/>
    <property type="match status" value="1"/>
</dbReference>
<dbReference type="InterPro" id="IPR015075">
    <property type="entry name" value="AtaL"/>
</dbReference>
<name>A0ABY6DLP3_9NEIS</name>